<organism evidence="1 2">
    <name type="scientific">Hoylesella loescheii DSM 19665 = JCM 12249 = ATCC 15930</name>
    <dbReference type="NCBI Taxonomy" id="1122985"/>
    <lineage>
        <taxon>Bacteria</taxon>
        <taxon>Pseudomonadati</taxon>
        <taxon>Bacteroidota</taxon>
        <taxon>Bacteroidia</taxon>
        <taxon>Bacteroidales</taxon>
        <taxon>Prevotellaceae</taxon>
        <taxon>Hoylesella</taxon>
    </lineage>
</organism>
<protein>
    <submittedName>
        <fullName evidence="1">WbqC-like protein</fullName>
    </submittedName>
</protein>
<sequence>MLPLLSSAYLAPVQWYSKLFRSDGCWMEQHDHFIKQTYRNRCIIATANGPQALTIPIERPSGEQASRMAMKDIRISDHGNWRHIHWQAIVSAYNESPFFEYYADDFRPFFERRFDFLFDFNLQLTHTICTLLDFTPNIILTPAFVPTQAQLASGASLPAAFVDADTGSNPTFEDFRDTIVPKNPPHDPAFTPRPYYQVFAQRHGFLPNLSVIDLLFNMGNEAPLYL</sequence>
<dbReference type="AlphaFoldDB" id="A0A069QFV8"/>
<proteinExistence type="predicted"/>
<dbReference type="Pfam" id="PF08889">
    <property type="entry name" value="WbqC"/>
    <property type="match status" value="1"/>
</dbReference>
<dbReference type="Proteomes" id="UP000027442">
    <property type="component" value="Unassembled WGS sequence"/>
</dbReference>
<name>A0A069QFV8_HOYLO</name>
<comment type="caution">
    <text evidence="1">The sequence shown here is derived from an EMBL/GenBank/DDBJ whole genome shotgun (WGS) entry which is preliminary data.</text>
</comment>
<dbReference type="RefSeq" id="WP_018966672.1">
    <property type="nucleotide sequence ID" value="NZ_KB899211.1"/>
</dbReference>
<evidence type="ECO:0000313" key="1">
    <source>
        <dbReference type="EMBL" id="KDR51567.1"/>
    </source>
</evidence>
<dbReference type="eggNOG" id="COG0224">
    <property type="taxonomic scope" value="Bacteria"/>
</dbReference>
<reference evidence="1 2" key="1">
    <citation type="submission" date="2013-08" db="EMBL/GenBank/DDBJ databases">
        <authorList>
            <person name="Weinstock G."/>
            <person name="Sodergren E."/>
            <person name="Wylie T."/>
            <person name="Fulton L."/>
            <person name="Fulton R."/>
            <person name="Fronick C."/>
            <person name="O'Laughlin M."/>
            <person name="Godfrey J."/>
            <person name="Miner T."/>
            <person name="Herter B."/>
            <person name="Appelbaum E."/>
            <person name="Cordes M."/>
            <person name="Lek S."/>
            <person name="Wollam A."/>
            <person name="Pepin K.H."/>
            <person name="Palsikar V.B."/>
            <person name="Mitreva M."/>
            <person name="Wilson R.K."/>
        </authorList>
    </citation>
    <scope>NUCLEOTIDE SEQUENCE [LARGE SCALE GENOMIC DNA]</scope>
    <source>
        <strain evidence="1 2">ATCC 15930</strain>
    </source>
</reference>
<dbReference type="PATRIC" id="fig|1122985.7.peg.2486"/>
<dbReference type="EMBL" id="JNGW01000104">
    <property type="protein sequence ID" value="KDR51567.1"/>
    <property type="molecule type" value="Genomic_DNA"/>
</dbReference>
<gene>
    <name evidence="1" type="ORF">HMPREF1991_02401</name>
</gene>
<accession>A0A069QFV8</accession>
<dbReference type="HOGENOM" id="CLU_079350_1_0_10"/>
<evidence type="ECO:0000313" key="2">
    <source>
        <dbReference type="Proteomes" id="UP000027442"/>
    </source>
</evidence>
<dbReference type="InterPro" id="IPR014985">
    <property type="entry name" value="WbqC"/>
</dbReference>
<keyword evidence="2" id="KW-1185">Reference proteome</keyword>